<comment type="caution">
    <text evidence="1">The sequence shown here is derived from an EMBL/GenBank/DDBJ whole genome shotgun (WGS) entry which is preliminary data.</text>
</comment>
<dbReference type="Proteomes" id="UP000028123">
    <property type="component" value="Unassembled WGS sequence"/>
</dbReference>
<proteinExistence type="predicted"/>
<name>A0A081P707_9BACL</name>
<reference evidence="1 2" key="1">
    <citation type="submission" date="2014-06" db="EMBL/GenBank/DDBJ databases">
        <title>Draft genome sequence of Paenibacillus sp. MSt1.</title>
        <authorList>
            <person name="Aw Y.K."/>
            <person name="Ong K.S."/>
            <person name="Gan H.M."/>
            <person name="Lee S.M."/>
        </authorList>
    </citation>
    <scope>NUCLEOTIDE SEQUENCE [LARGE SCALE GENOMIC DNA]</scope>
    <source>
        <strain evidence="1 2">MSt1</strain>
    </source>
</reference>
<sequence length="124" mass="13221">MSSSYVVEGASIKCSYGSTNANFKTPAGRKIAINDKLQGNVQDFKPEINIPAFGLCSSLSNPEVASATAANQGQLKKMPCKPVITMPWLDGKTDVLVDHSPALLNCSTNLCMWCGKITIVNEGQ</sequence>
<dbReference type="OrthoDB" id="4825649at2"/>
<dbReference type="Pfam" id="PF14107">
    <property type="entry name" value="DUF4280"/>
    <property type="match status" value="1"/>
</dbReference>
<dbReference type="RefSeq" id="WP_036679083.1">
    <property type="nucleotide sequence ID" value="NZ_JNVM01000006.1"/>
</dbReference>
<accession>A0A081P707</accession>
<keyword evidence="2" id="KW-1185">Reference proteome</keyword>
<dbReference type="AlphaFoldDB" id="A0A081P707"/>
<dbReference type="eggNOG" id="ENOG5031DZ3">
    <property type="taxonomic scope" value="Bacteria"/>
</dbReference>
<evidence type="ECO:0000313" key="2">
    <source>
        <dbReference type="Proteomes" id="UP000028123"/>
    </source>
</evidence>
<organism evidence="1 2">
    <name type="scientific">Paenibacillus tyrfis</name>
    <dbReference type="NCBI Taxonomy" id="1501230"/>
    <lineage>
        <taxon>Bacteria</taxon>
        <taxon>Bacillati</taxon>
        <taxon>Bacillota</taxon>
        <taxon>Bacilli</taxon>
        <taxon>Bacillales</taxon>
        <taxon>Paenibacillaceae</taxon>
        <taxon>Paenibacillus</taxon>
    </lineage>
</organism>
<gene>
    <name evidence="1" type="ORF">ET33_32025</name>
</gene>
<evidence type="ECO:0008006" key="3">
    <source>
        <dbReference type="Google" id="ProtNLM"/>
    </source>
</evidence>
<dbReference type="EMBL" id="JNVM01000006">
    <property type="protein sequence ID" value="KEQ26480.1"/>
    <property type="molecule type" value="Genomic_DNA"/>
</dbReference>
<protein>
    <recommendedName>
        <fullName evidence="3">DUF4280 domain-containing protein</fullName>
    </recommendedName>
</protein>
<dbReference type="InterPro" id="IPR025460">
    <property type="entry name" value="DUF4280"/>
</dbReference>
<evidence type="ECO:0000313" key="1">
    <source>
        <dbReference type="EMBL" id="KEQ26480.1"/>
    </source>
</evidence>